<protein>
    <submittedName>
        <fullName evidence="2">Uncharacterized protein</fullName>
    </submittedName>
</protein>
<organism evidence="2 3">
    <name type="scientific">Phyllosticta citriasiana</name>
    <dbReference type="NCBI Taxonomy" id="595635"/>
    <lineage>
        <taxon>Eukaryota</taxon>
        <taxon>Fungi</taxon>
        <taxon>Dikarya</taxon>
        <taxon>Ascomycota</taxon>
        <taxon>Pezizomycotina</taxon>
        <taxon>Dothideomycetes</taxon>
        <taxon>Dothideomycetes incertae sedis</taxon>
        <taxon>Botryosphaeriales</taxon>
        <taxon>Phyllostictaceae</taxon>
        <taxon>Phyllosticta</taxon>
    </lineage>
</organism>
<keyword evidence="3" id="KW-1185">Reference proteome</keyword>
<accession>A0ABR1KGV1</accession>
<name>A0ABR1KGV1_9PEZI</name>
<evidence type="ECO:0000313" key="3">
    <source>
        <dbReference type="Proteomes" id="UP001363622"/>
    </source>
</evidence>
<dbReference type="EMBL" id="JBBPHU010000009">
    <property type="protein sequence ID" value="KAK7513977.1"/>
    <property type="molecule type" value="Genomic_DNA"/>
</dbReference>
<reference evidence="2 3" key="1">
    <citation type="submission" date="2024-04" db="EMBL/GenBank/DDBJ databases">
        <title>Phyllosticta paracitricarpa is synonymous to the EU quarantine fungus P. citricarpa based on phylogenomic analyses.</title>
        <authorList>
            <consortium name="Lawrence Berkeley National Laboratory"/>
            <person name="Van Ingen-Buijs V.A."/>
            <person name="Van Westerhoven A.C."/>
            <person name="Haridas S."/>
            <person name="Skiadas P."/>
            <person name="Martin F."/>
            <person name="Groenewald J.Z."/>
            <person name="Crous P.W."/>
            <person name="Seidl M.F."/>
        </authorList>
    </citation>
    <scope>NUCLEOTIDE SEQUENCE [LARGE SCALE GENOMIC DNA]</scope>
    <source>
        <strain evidence="2 3">CBS 123371</strain>
    </source>
</reference>
<evidence type="ECO:0000313" key="2">
    <source>
        <dbReference type="EMBL" id="KAK7513977.1"/>
    </source>
</evidence>
<feature type="region of interest" description="Disordered" evidence="1">
    <location>
        <begin position="74"/>
        <end position="145"/>
    </location>
</feature>
<feature type="compositionally biased region" description="Basic residues" evidence="1">
    <location>
        <begin position="103"/>
        <end position="123"/>
    </location>
</feature>
<proteinExistence type="predicted"/>
<dbReference type="Proteomes" id="UP001363622">
    <property type="component" value="Unassembled WGS sequence"/>
</dbReference>
<sequence>MEDTQPPKCDMEDKLLDKLSPTSFTCGCMQVQHGQTGPAAHHHHHQYIFGVAQDAVPSILPSALIHSSGPPTLFSSAARSGGRRAGWIRPHPQARPGQARPGSRARKQASRPKAWRGMSPRKRTLPDGGQRHRESRQWNPSPHEAPRRFHCLCRAALLPLPRRLRLSVWSSLSISGACKARIKTLAQDVSVSFFIFLGQKAGHAACHWWADSTPAGGLKASGCAAD</sequence>
<gene>
    <name evidence="2" type="ORF">IWZ03DRAFT_246580</name>
</gene>
<comment type="caution">
    <text evidence="2">The sequence shown here is derived from an EMBL/GenBank/DDBJ whole genome shotgun (WGS) entry which is preliminary data.</text>
</comment>
<evidence type="ECO:0000256" key="1">
    <source>
        <dbReference type="SAM" id="MobiDB-lite"/>
    </source>
</evidence>